<keyword evidence="1 2" id="KW-0456">Lyase</keyword>
<dbReference type="Pfam" id="PF00701">
    <property type="entry name" value="DHDPS"/>
    <property type="match status" value="1"/>
</dbReference>
<dbReference type="InterPro" id="IPR002220">
    <property type="entry name" value="DapA-like"/>
</dbReference>
<dbReference type="SUPFAM" id="SSF51569">
    <property type="entry name" value="Aldolase"/>
    <property type="match status" value="1"/>
</dbReference>
<dbReference type="STRING" id="257708.RGI145_20585"/>
<dbReference type="Gene3D" id="3.20.20.70">
    <property type="entry name" value="Aldolase class I"/>
    <property type="match status" value="1"/>
</dbReference>
<name>A0A1L7ALS8_9PROT</name>
<dbReference type="eggNOG" id="COG0329">
    <property type="taxonomic scope" value="Bacteria"/>
</dbReference>
<sequence length="320" mass="33610">MTMDLTGIGGVWPASLTPFAPNGTPDGAIDEASLRGHLAQLAGTPGVRALVVNGHAGEATSLDRAERRQVVQIARQVASGRVGVVAGIVAEDTRGACTLARDAAEAGADALLLFPPLLFAQGAAMRPEMVLRFVKAVAEATPLPIVLFQLSMASGLGYSTDLLLQLCREVPSIIAVKEGSDIPATYEANLHALRGLGRPVTVLTTNNGWLMASLAYGGDGILSGIGSVAPGLLAELFAASQRGDVATARRVQERLLPLTRVFYRRPGLDMHNRMKTALHLLGLLPHPDPRPPLLPITPAEREEIRQALLASGLMRAAEAA</sequence>
<reference evidence="3 4" key="1">
    <citation type="submission" date="2016-05" db="EMBL/GenBank/DDBJ databases">
        <title>Complete Genome and Methylome Analysis of Psychrotrophic Bacterial Isolates from Antarctic Lake Untersee.</title>
        <authorList>
            <person name="Fomenkov A."/>
            <person name="Akimov V.N."/>
            <person name="Vasilyeva L.V."/>
            <person name="Andersen D."/>
            <person name="Vincze T."/>
            <person name="Roberts R.J."/>
        </authorList>
    </citation>
    <scope>NUCLEOTIDE SEQUENCE [LARGE SCALE GENOMIC DNA]</scope>
    <source>
        <strain evidence="3 4">U14-5</strain>
    </source>
</reference>
<dbReference type="CDD" id="cd00408">
    <property type="entry name" value="DHDPS-like"/>
    <property type="match status" value="1"/>
</dbReference>
<evidence type="ECO:0000256" key="2">
    <source>
        <dbReference type="PIRNR" id="PIRNR001365"/>
    </source>
</evidence>
<dbReference type="InterPro" id="IPR013785">
    <property type="entry name" value="Aldolase_TIM"/>
</dbReference>
<comment type="similarity">
    <text evidence="2">Belongs to the DapA family.</text>
</comment>
<dbReference type="Proteomes" id="UP000185494">
    <property type="component" value="Chromosome 2"/>
</dbReference>
<dbReference type="KEGG" id="rgi:RGI145_20585"/>
<evidence type="ECO:0000313" key="3">
    <source>
        <dbReference type="EMBL" id="APT59723.1"/>
    </source>
</evidence>
<dbReference type="PRINTS" id="PR00146">
    <property type="entry name" value="DHPICSNTHASE"/>
</dbReference>
<dbReference type="PANTHER" id="PTHR12128">
    <property type="entry name" value="DIHYDRODIPICOLINATE SYNTHASE"/>
    <property type="match status" value="1"/>
</dbReference>
<dbReference type="PANTHER" id="PTHR12128:SF72">
    <property type="entry name" value="DIHYDRODIPICOLINATE SYNTHASE"/>
    <property type="match status" value="1"/>
</dbReference>
<protein>
    <recommendedName>
        <fullName evidence="5">Dihydrodipicolinate synthase family protein</fullName>
    </recommendedName>
</protein>
<dbReference type="AlphaFoldDB" id="A0A1L7ALS8"/>
<evidence type="ECO:0000256" key="1">
    <source>
        <dbReference type="ARBA" id="ARBA00023239"/>
    </source>
</evidence>
<dbReference type="PIRSF" id="PIRSF001365">
    <property type="entry name" value="DHDPS"/>
    <property type="match status" value="1"/>
</dbReference>
<evidence type="ECO:0000313" key="4">
    <source>
        <dbReference type="Proteomes" id="UP000185494"/>
    </source>
</evidence>
<dbReference type="SMART" id="SM01130">
    <property type="entry name" value="DHDPS"/>
    <property type="match status" value="1"/>
</dbReference>
<organism evidence="3 4">
    <name type="scientific">Roseomonas gilardii</name>
    <dbReference type="NCBI Taxonomy" id="257708"/>
    <lineage>
        <taxon>Bacteria</taxon>
        <taxon>Pseudomonadati</taxon>
        <taxon>Pseudomonadota</taxon>
        <taxon>Alphaproteobacteria</taxon>
        <taxon>Acetobacterales</taxon>
        <taxon>Roseomonadaceae</taxon>
        <taxon>Roseomonas</taxon>
    </lineage>
</organism>
<dbReference type="EMBL" id="CP015584">
    <property type="protein sequence ID" value="APT59723.1"/>
    <property type="molecule type" value="Genomic_DNA"/>
</dbReference>
<gene>
    <name evidence="3" type="ORF">RGI145_20585</name>
</gene>
<proteinExistence type="inferred from homology"/>
<evidence type="ECO:0008006" key="5">
    <source>
        <dbReference type="Google" id="ProtNLM"/>
    </source>
</evidence>
<accession>A0A1L7ALS8</accession>
<dbReference type="GO" id="GO:0008840">
    <property type="term" value="F:4-hydroxy-tetrahydrodipicolinate synthase activity"/>
    <property type="evidence" value="ECO:0007669"/>
    <property type="project" value="TreeGrafter"/>
</dbReference>